<gene>
    <name evidence="2" type="ORF">JMN37_06280</name>
</gene>
<comment type="caution">
    <text evidence="2">The sequence shown here is derived from an EMBL/GenBank/DDBJ whole genome shotgun (WGS) entry which is preliminary data.</text>
</comment>
<organism evidence="2 3">
    <name type="scientific">Corynebacterium lipophilum</name>
    <dbReference type="NCBI Taxonomy" id="2804918"/>
    <lineage>
        <taxon>Bacteria</taxon>
        <taxon>Bacillati</taxon>
        <taxon>Actinomycetota</taxon>
        <taxon>Actinomycetes</taxon>
        <taxon>Mycobacteriales</taxon>
        <taxon>Corynebacteriaceae</taxon>
        <taxon>Corynebacterium</taxon>
    </lineage>
</organism>
<keyword evidence="1" id="KW-1133">Transmembrane helix</keyword>
<feature type="transmembrane region" description="Helical" evidence="1">
    <location>
        <begin position="52"/>
        <end position="71"/>
    </location>
</feature>
<evidence type="ECO:0008006" key="4">
    <source>
        <dbReference type="Google" id="ProtNLM"/>
    </source>
</evidence>
<reference evidence="2 3" key="1">
    <citation type="submission" date="2021-01" db="EMBL/GenBank/DDBJ databases">
        <title>Identification and Characterization of Corynebacterium sp.</title>
        <authorList>
            <person name="Luo Q."/>
            <person name="Qu P."/>
            <person name="Chen Q."/>
        </authorList>
    </citation>
    <scope>NUCLEOTIDE SEQUENCE [LARGE SCALE GENOMIC DNA]</scope>
    <source>
        <strain evidence="2 3">MC-18</strain>
    </source>
</reference>
<keyword evidence="3" id="KW-1185">Reference proteome</keyword>
<proteinExistence type="predicted"/>
<dbReference type="Proteomes" id="UP001205920">
    <property type="component" value="Unassembled WGS sequence"/>
</dbReference>
<evidence type="ECO:0000313" key="3">
    <source>
        <dbReference type="Proteomes" id="UP001205920"/>
    </source>
</evidence>
<evidence type="ECO:0000256" key="1">
    <source>
        <dbReference type="SAM" id="Phobius"/>
    </source>
</evidence>
<keyword evidence="1" id="KW-0812">Transmembrane</keyword>
<evidence type="ECO:0000313" key="2">
    <source>
        <dbReference type="EMBL" id="MCO6394582.1"/>
    </source>
</evidence>
<name>A0AAW5HUM0_9CORY</name>
<sequence length="160" mass="17857">MADVFDHPENDLHSGADRFSRVRPEPASFDELALEPDPLEVARRNKASTKQAIALAVVTVLGTLLFAWALAAVARVQGGPLCEAGDATWLCTESWRTWWAVVTSIPPVAGLLTCAVLMVRKLNRYERWIPWMGVFWLPIVPFTMWWLTVTIGMLALDATH</sequence>
<accession>A0AAW5HUM0</accession>
<dbReference type="RefSeq" id="WP_252931367.1">
    <property type="nucleotide sequence ID" value="NZ_JAEUWV010000007.1"/>
</dbReference>
<dbReference type="EMBL" id="JAEUWV010000007">
    <property type="protein sequence ID" value="MCO6394582.1"/>
    <property type="molecule type" value="Genomic_DNA"/>
</dbReference>
<protein>
    <recommendedName>
        <fullName evidence="4">Integral membrane protein</fullName>
    </recommendedName>
</protein>
<dbReference type="AlphaFoldDB" id="A0AAW5HUM0"/>
<keyword evidence="1" id="KW-0472">Membrane</keyword>
<feature type="transmembrane region" description="Helical" evidence="1">
    <location>
        <begin position="131"/>
        <end position="156"/>
    </location>
</feature>
<feature type="transmembrane region" description="Helical" evidence="1">
    <location>
        <begin position="98"/>
        <end position="119"/>
    </location>
</feature>